<evidence type="ECO:0000256" key="2">
    <source>
        <dbReference type="SAM" id="Phobius"/>
    </source>
</evidence>
<dbReference type="Proteomes" id="UP001153069">
    <property type="component" value="Unassembled WGS sequence"/>
</dbReference>
<dbReference type="AlphaFoldDB" id="A0A9N8DGG8"/>
<keyword evidence="2" id="KW-1133">Transmembrane helix</keyword>
<dbReference type="Gene3D" id="2.30.180.10">
    <property type="entry name" value="FAS1 domain"/>
    <property type="match status" value="2"/>
</dbReference>
<evidence type="ECO:0000256" key="1">
    <source>
        <dbReference type="SAM" id="MobiDB-lite"/>
    </source>
</evidence>
<keyword evidence="2" id="KW-0812">Transmembrane</keyword>
<protein>
    <submittedName>
        <fullName evidence="3">Uncharacterized protein</fullName>
    </submittedName>
</protein>
<organism evidence="3 4">
    <name type="scientific">Seminavis robusta</name>
    <dbReference type="NCBI Taxonomy" id="568900"/>
    <lineage>
        <taxon>Eukaryota</taxon>
        <taxon>Sar</taxon>
        <taxon>Stramenopiles</taxon>
        <taxon>Ochrophyta</taxon>
        <taxon>Bacillariophyta</taxon>
        <taxon>Bacillariophyceae</taxon>
        <taxon>Bacillariophycidae</taxon>
        <taxon>Naviculales</taxon>
        <taxon>Naviculaceae</taxon>
        <taxon>Seminavis</taxon>
    </lineage>
</organism>
<feature type="region of interest" description="Disordered" evidence="1">
    <location>
        <begin position="889"/>
        <end position="917"/>
    </location>
</feature>
<sequence length="1092" mass="120561">MDSLNSLCILTFFFKGHTNRTKPLIPPGLAMLMQFCADYTTINLKDMAQYYRSSEWNLRNLSKSIGTQQGSFSVFAPLQDGYGVFNIEVGVRISTLEWKRHLWDFLLHLTMEPAYTTDELYQLLEDAGGTMEVKMLSGFHTTFALDDEGELTIDGARLLKPYDMKGVDGYIHLVEQVPLPPSVLYTIYDQTQQNPDMTTVTRLIDTVQLGVFIDNLLPVTFFSAVNSAWDIIIPSLEIEDVLKNMMFELLWFDDYLADMDGQQITSVNGKKWNVQVFDDPDGEPLHYDPERSPVRIYISNADGPEGLTNCTFMYGPNRTNILARTGVIHHMDCLLLDYNYSKVDQEAPTFAPVQVTSSPSINAGKCVDDSCPCGEFFAEEWGTCVELTCWNWHIHKNDDTFALSDTNPCQDEFHFCGGDGSCHPFSCENWYRYGAGFSMDNSPDDLICGDYVTLIDDLHSVSFGCRPYLPGRMIPQRRNEVFFFNEECIAAADGQEFRCYQNKVGTNYDDFLREAARLQQDSCDREMYDVDLPQYWYTAVVAQGRDSGGSTTHQRTLSGPTFDGEKADMTMYAITVTVPSSTTPPPADPVGRCLRQFNAAERCVIESQCEDACNNILALTNANIGNAAQSNDGEPPSLGDLVDVFVDIFDSVCNQTKTSVCQMRECCAGSCVPQIDDSFDCMIDAARKDFELQLADLIPDVSQPSIECSVTDHVCPSEDEVPASSEDEVPASNGTSANETSPQQTPATPANATIVQVNTTFDVFNTRGLKAEDLLLPENRAILIQALTDFITNLVEQIEGQNQQTRLLRLRSRYLAAVLLPGSSRIVDIRDVECRADGTIPENATCQNVYGQYDLKVDDNDDKESVYNTYLQATDDAIEQGKLQESLAAASPSSPITVGGPIERESASAGGSETSIPVNMIQATQEEGEEDDGEKGAAWWVVLLSCLAGIFGCCVLGVAGLYVKKQRDQDADNAENDGVLEAPVKLAQEGEMAPLEGAPEEETNEDAPGSDSNDDESREESHSIQDNEVGEDEASSPLVAREAPHDAQPLLSDDPSAFIGADGNDQTSPLMAQPAPIRDQQSDSDDDDEEWE</sequence>
<comment type="caution">
    <text evidence="3">The sequence shown here is derived from an EMBL/GenBank/DDBJ whole genome shotgun (WGS) entry which is preliminary data.</text>
</comment>
<feature type="region of interest" description="Disordered" evidence="1">
    <location>
        <begin position="715"/>
        <end position="751"/>
    </location>
</feature>
<feature type="compositionally biased region" description="Acidic residues" evidence="1">
    <location>
        <begin position="717"/>
        <end position="729"/>
    </location>
</feature>
<dbReference type="OrthoDB" id="44081at2759"/>
<dbReference type="InterPro" id="IPR036378">
    <property type="entry name" value="FAS1_dom_sf"/>
</dbReference>
<feature type="compositionally biased region" description="Acidic residues" evidence="1">
    <location>
        <begin position="1082"/>
        <end position="1092"/>
    </location>
</feature>
<keyword evidence="2" id="KW-0472">Membrane</keyword>
<accession>A0A9N8DGG8</accession>
<proteinExistence type="predicted"/>
<dbReference type="SUPFAM" id="SSF82153">
    <property type="entry name" value="FAS1 domain"/>
    <property type="match status" value="2"/>
</dbReference>
<dbReference type="EMBL" id="CAICTM010000145">
    <property type="protein sequence ID" value="CAB9502787.1"/>
    <property type="molecule type" value="Genomic_DNA"/>
</dbReference>
<gene>
    <name evidence="3" type="ORF">SEMRO_146_G067580.1</name>
</gene>
<feature type="compositionally biased region" description="Polar residues" evidence="1">
    <location>
        <begin position="732"/>
        <end position="751"/>
    </location>
</feature>
<reference evidence="3" key="1">
    <citation type="submission" date="2020-06" db="EMBL/GenBank/DDBJ databases">
        <authorList>
            <consortium name="Plant Systems Biology data submission"/>
        </authorList>
    </citation>
    <scope>NUCLEOTIDE SEQUENCE</scope>
    <source>
        <strain evidence="3">D6</strain>
    </source>
</reference>
<feature type="transmembrane region" description="Helical" evidence="2">
    <location>
        <begin position="937"/>
        <end position="963"/>
    </location>
</feature>
<name>A0A9N8DGG8_9STRA</name>
<keyword evidence="4" id="KW-1185">Reference proteome</keyword>
<feature type="region of interest" description="Disordered" evidence="1">
    <location>
        <begin position="995"/>
        <end position="1092"/>
    </location>
</feature>
<evidence type="ECO:0000313" key="4">
    <source>
        <dbReference type="Proteomes" id="UP001153069"/>
    </source>
</evidence>
<evidence type="ECO:0000313" key="3">
    <source>
        <dbReference type="EMBL" id="CAB9502787.1"/>
    </source>
</evidence>